<dbReference type="EMBL" id="BAABFC010000009">
    <property type="protein sequence ID" value="GAA4496792.1"/>
    <property type="molecule type" value="Genomic_DNA"/>
</dbReference>
<dbReference type="InterPro" id="IPR007293">
    <property type="entry name" value="FlgP"/>
</dbReference>
<accession>A0ABP8Q4H0</accession>
<dbReference type="PIRSF" id="PIRSF028687">
    <property type="entry name" value="UCP028687"/>
    <property type="match status" value="1"/>
</dbReference>
<sequence length="140" mass="15682">MKRLVLWMSAALLLSACSSTHYVRYQQATPTRFPVLHAVGYAVIDIQPGPSRSEKVLQAIRASKLDAYRELTEQVYGQQIQGATTLRDAVQTSNQLQASVEGMVRGARVVQSYPLDNMYATELELDTQVLYDLYRLEGAQ</sequence>
<dbReference type="PROSITE" id="PS51257">
    <property type="entry name" value="PROKAR_LIPOPROTEIN"/>
    <property type="match status" value="1"/>
</dbReference>
<keyword evidence="3" id="KW-1185">Reference proteome</keyword>
<dbReference type="Proteomes" id="UP001501321">
    <property type="component" value="Unassembled WGS sequence"/>
</dbReference>
<protein>
    <submittedName>
        <fullName evidence="2">LPP20 family lipoprotein</fullName>
    </submittedName>
</protein>
<reference evidence="3" key="1">
    <citation type="journal article" date="2019" name="Int. J. Syst. Evol. Microbiol.">
        <title>The Global Catalogue of Microorganisms (GCM) 10K type strain sequencing project: providing services to taxonomists for standard genome sequencing and annotation.</title>
        <authorList>
            <consortium name="The Broad Institute Genomics Platform"/>
            <consortium name="The Broad Institute Genome Sequencing Center for Infectious Disease"/>
            <person name="Wu L."/>
            <person name="Ma J."/>
        </authorList>
    </citation>
    <scope>NUCLEOTIDE SEQUENCE [LARGE SCALE GENOMIC DNA]</scope>
    <source>
        <strain evidence="3">JCM 32226</strain>
    </source>
</reference>
<organism evidence="2 3">
    <name type="scientific">Pseudaeromonas paramecii</name>
    <dbReference type="NCBI Taxonomy" id="2138166"/>
    <lineage>
        <taxon>Bacteria</taxon>
        <taxon>Pseudomonadati</taxon>
        <taxon>Pseudomonadota</taxon>
        <taxon>Gammaproteobacteria</taxon>
        <taxon>Aeromonadales</taxon>
        <taxon>Aeromonadaceae</taxon>
        <taxon>Pseudaeromonas</taxon>
    </lineage>
</organism>
<keyword evidence="1" id="KW-0732">Signal</keyword>
<evidence type="ECO:0000313" key="3">
    <source>
        <dbReference type="Proteomes" id="UP001501321"/>
    </source>
</evidence>
<evidence type="ECO:0000256" key="1">
    <source>
        <dbReference type="SAM" id="SignalP"/>
    </source>
</evidence>
<keyword evidence="2" id="KW-0449">Lipoprotein</keyword>
<gene>
    <name evidence="2" type="ORF">GCM10023095_12380</name>
</gene>
<proteinExistence type="predicted"/>
<feature type="chain" id="PRO_5046455357" evidence="1">
    <location>
        <begin position="22"/>
        <end position="140"/>
    </location>
</feature>
<feature type="signal peptide" evidence="1">
    <location>
        <begin position="1"/>
        <end position="21"/>
    </location>
</feature>
<evidence type="ECO:0000313" key="2">
    <source>
        <dbReference type="EMBL" id="GAA4496792.1"/>
    </source>
</evidence>
<dbReference type="RefSeq" id="WP_345011125.1">
    <property type="nucleotide sequence ID" value="NZ_BAABFC010000009.1"/>
</dbReference>
<name>A0ABP8Q4H0_9GAMM</name>
<comment type="caution">
    <text evidence="2">The sequence shown here is derived from an EMBL/GenBank/DDBJ whole genome shotgun (WGS) entry which is preliminary data.</text>
</comment>